<organism evidence="4 5">
    <name type="scientific">Podospora didyma</name>
    <dbReference type="NCBI Taxonomy" id="330526"/>
    <lineage>
        <taxon>Eukaryota</taxon>
        <taxon>Fungi</taxon>
        <taxon>Dikarya</taxon>
        <taxon>Ascomycota</taxon>
        <taxon>Pezizomycotina</taxon>
        <taxon>Sordariomycetes</taxon>
        <taxon>Sordariomycetidae</taxon>
        <taxon>Sordariales</taxon>
        <taxon>Podosporaceae</taxon>
        <taxon>Podospora</taxon>
    </lineage>
</organism>
<dbReference type="PRINTS" id="PR00111">
    <property type="entry name" value="ABHYDROLASE"/>
</dbReference>
<evidence type="ECO:0000313" key="5">
    <source>
        <dbReference type="Proteomes" id="UP001285441"/>
    </source>
</evidence>
<dbReference type="PRINTS" id="PR00412">
    <property type="entry name" value="EPOXHYDRLASE"/>
</dbReference>
<dbReference type="SUPFAM" id="SSF53474">
    <property type="entry name" value="alpha/beta-Hydrolases"/>
    <property type="match status" value="1"/>
</dbReference>
<evidence type="ECO:0000256" key="1">
    <source>
        <dbReference type="ARBA" id="ARBA00022801"/>
    </source>
</evidence>
<keyword evidence="5" id="KW-1185">Reference proteome</keyword>
<protein>
    <submittedName>
        <fullName evidence="4">Alpha/Beta hydrolase protein</fullName>
    </submittedName>
</protein>
<dbReference type="GO" id="GO:0016787">
    <property type="term" value="F:hydrolase activity"/>
    <property type="evidence" value="ECO:0007669"/>
    <property type="project" value="UniProtKB-KW"/>
</dbReference>
<evidence type="ECO:0000313" key="4">
    <source>
        <dbReference type="EMBL" id="KAK3375242.1"/>
    </source>
</evidence>
<keyword evidence="1 4" id="KW-0378">Hydrolase</keyword>
<dbReference type="InterPro" id="IPR029058">
    <property type="entry name" value="AB_hydrolase_fold"/>
</dbReference>
<comment type="similarity">
    <text evidence="2">Belongs to the AB hydrolase superfamily. Epoxide hydrolase family.</text>
</comment>
<dbReference type="Pfam" id="PF00561">
    <property type="entry name" value="Abhydrolase_1"/>
    <property type="match status" value="1"/>
</dbReference>
<reference evidence="4" key="1">
    <citation type="journal article" date="2023" name="Mol. Phylogenet. Evol.">
        <title>Genome-scale phylogeny and comparative genomics of the fungal order Sordariales.</title>
        <authorList>
            <person name="Hensen N."/>
            <person name="Bonometti L."/>
            <person name="Westerberg I."/>
            <person name="Brannstrom I.O."/>
            <person name="Guillou S."/>
            <person name="Cros-Aarteil S."/>
            <person name="Calhoun S."/>
            <person name="Haridas S."/>
            <person name="Kuo A."/>
            <person name="Mondo S."/>
            <person name="Pangilinan J."/>
            <person name="Riley R."/>
            <person name="LaButti K."/>
            <person name="Andreopoulos B."/>
            <person name="Lipzen A."/>
            <person name="Chen C."/>
            <person name="Yan M."/>
            <person name="Daum C."/>
            <person name="Ng V."/>
            <person name="Clum A."/>
            <person name="Steindorff A."/>
            <person name="Ohm R.A."/>
            <person name="Martin F."/>
            <person name="Silar P."/>
            <person name="Natvig D.O."/>
            <person name="Lalanne C."/>
            <person name="Gautier V."/>
            <person name="Ament-Velasquez S.L."/>
            <person name="Kruys A."/>
            <person name="Hutchinson M.I."/>
            <person name="Powell A.J."/>
            <person name="Barry K."/>
            <person name="Miller A.N."/>
            <person name="Grigoriev I.V."/>
            <person name="Debuchy R."/>
            <person name="Gladieux P."/>
            <person name="Hiltunen Thoren M."/>
            <person name="Johannesson H."/>
        </authorList>
    </citation>
    <scope>NUCLEOTIDE SEQUENCE</scope>
    <source>
        <strain evidence="4">CBS 232.78</strain>
    </source>
</reference>
<feature type="domain" description="AB hydrolase-1" evidence="3">
    <location>
        <begin position="42"/>
        <end position="330"/>
    </location>
</feature>
<comment type="caution">
    <text evidence="4">The sequence shown here is derived from an EMBL/GenBank/DDBJ whole genome shotgun (WGS) entry which is preliminary data.</text>
</comment>
<dbReference type="Gene3D" id="3.40.50.1820">
    <property type="entry name" value="alpha/beta hydrolase"/>
    <property type="match status" value="1"/>
</dbReference>
<dbReference type="EMBL" id="JAULSW010000007">
    <property type="protein sequence ID" value="KAK3375242.1"/>
    <property type="molecule type" value="Genomic_DNA"/>
</dbReference>
<proteinExistence type="inferred from homology"/>
<gene>
    <name evidence="4" type="ORF">B0H63DRAFT_272612</name>
</gene>
<accession>A0AAE0KFH3</accession>
<dbReference type="PANTHER" id="PTHR43329">
    <property type="entry name" value="EPOXIDE HYDROLASE"/>
    <property type="match status" value="1"/>
</dbReference>
<evidence type="ECO:0000256" key="2">
    <source>
        <dbReference type="ARBA" id="ARBA00038334"/>
    </source>
</evidence>
<dbReference type="InterPro" id="IPR000073">
    <property type="entry name" value="AB_hydrolase_1"/>
</dbReference>
<sequence>MAAVDKLTPTDPRVEHHTAALNGKKYHYLLGNPPANTPKNGTILLVHGFPDLSLGWRYQVPYLLSLGLRVIVPDMPGYGRTDSPQDIAAYAFKSVCADLAALVAHVRSADPQPTTDQKIFLGGHDWGGAVVWRFALWHPDLLKGVFSICTPYWPPSTPGQPYVPRAQLIKTVLPNFAYQEVLAGPDVEAQIVGREKIKQFLRAMYGGRGPNKEVGFTTAQGPVYENLSLLGPSPLLSSDEFEFYADQFAQNDGGSFRGPLNWYRTHKVNFEDELELSTGGGKKIAVPALMVAASKDAALPPAMSARMDAYFGNLARGEVNTSHWALWEAPAQVNEYIGSFVAGILKDEQAPKASI</sequence>
<evidence type="ECO:0000259" key="3">
    <source>
        <dbReference type="Pfam" id="PF00561"/>
    </source>
</evidence>
<dbReference type="InterPro" id="IPR000639">
    <property type="entry name" value="Epox_hydrolase-like"/>
</dbReference>
<dbReference type="AlphaFoldDB" id="A0AAE0KFH3"/>
<dbReference type="Proteomes" id="UP001285441">
    <property type="component" value="Unassembled WGS sequence"/>
</dbReference>
<reference evidence="4" key="2">
    <citation type="submission" date="2023-06" db="EMBL/GenBank/DDBJ databases">
        <authorList>
            <consortium name="Lawrence Berkeley National Laboratory"/>
            <person name="Haridas S."/>
            <person name="Hensen N."/>
            <person name="Bonometti L."/>
            <person name="Westerberg I."/>
            <person name="Brannstrom I.O."/>
            <person name="Guillou S."/>
            <person name="Cros-Aarteil S."/>
            <person name="Calhoun S."/>
            <person name="Kuo A."/>
            <person name="Mondo S."/>
            <person name="Pangilinan J."/>
            <person name="Riley R."/>
            <person name="LaButti K."/>
            <person name="Andreopoulos B."/>
            <person name="Lipzen A."/>
            <person name="Chen C."/>
            <person name="Yanf M."/>
            <person name="Daum C."/>
            <person name="Ng V."/>
            <person name="Clum A."/>
            <person name="Steindorff A."/>
            <person name="Ohm R."/>
            <person name="Martin F."/>
            <person name="Silar P."/>
            <person name="Natvig D."/>
            <person name="Lalanne C."/>
            <person name="Gautier V."/>
            <person name="Ament-velasquez S.L."/>
            <person name="Kruys A."/>
            <person name="Hutchinson M.I."/>
            <person name="Powell A.J."/>
            <person name="Barry K."/>
            <person name="Miller A.N."/>
            <person name="Grigoriev I.V."/>
            <person name="Debuchy R."/>
            <person name="Gladieux P."/>
            <person name="Thoren M.H."/>
            <person name="Johannesson H."/>
        </authorList>
    </citation>
    <scope>NUCLEOTIDE SEQUENCE</scope>
    <source>
        <strain evidence="4">CBS 232.78</strain>
    </source>
</reference>
<name>A0AAE0KFH3_9PEZI</name>